<proteinExistence type="predicted"/>
<sequence length="62" mass="7066">MFQKENVDALFDELDKEWRGKADFDKVSRAAHLGIALFDAGRPLKDIDPRAVSLIEKHKPSE</sequence>
<organism evidence="1 2">
    <name type="scientific">Entotheonella factor</name>
    <dbReference type="NCBI Taxonomy" id="1429438"/>
    <lineage>
        <taxon>Bacteria</taxon>
        <taxon>Pseudomonadati</taxon>
        <taxon>Nitrospinota/Tectimicrobiota group</taxon>
        <taxon>Candidatus Tectimicrobiota</taxon>
        <taxon>Candidatus Entotheonellia</taxon>
        <taxon>Candidatus Entotheonellales</taxon>
        <taxon>Candidatus Entotheonellaceae</taxon>
        <taxon>Candidatus Entotheonella</taxon>
    </lineage>
</organism>
<gene>
    <name evidence="1" type="ORF">ETSY1_14915</name>
</gene>
<reference evidence="1 2" key="1">
    <citation type="journal article" date="2014" name="Nature">
        <title>An environmental bacterial taxon with a large and distinct metabolic repertoire.</title>
        <authorList>
            <person name="Wilson M.C."/>
            <person name="Mori T."/>
            <person name="Ruckert C."/>
            <person name="Uria A.R."/>
            <person name="Helf M.J."/>
            <person name="Takada K."/>
            <person name="Gernert C."/>
            <person name="Steffens U.A."/>
            <person name="Heycke N."/>
            <person name="Schmitt S."/>
            <person name="Rinke C."/>
            <person name="Helfrich E.J."/>
            <person name="Brachmann A.O."/>
            <person name="Gurgui C."/>
            <person name="Wakimoto T."/>
            <person name="Kracht M."/>
            <person name="Crusemann M."/>
            <person name="Hentschel U."/>
            <person name="Abe I."/>
            <person name="Matsunaga S."/>
            <person name="Kalinowski J."/>
            <person name="Takeyama H."/>
            <person name="Piel J."/>
        </authorList>
    </citation>
    <scope>NUCLEOTIDE SEQUENCE [LARGE SCALE GENOMIC DNA]</scope>
    <source>
        <strain evidence="2">TSY1</strain>
    </source>
</reference>
<dbReference type="HOGENOM" id="CLU_2895601_0_0_7"/>
<dbReference type="Proteomes" id="UP000019141">
    <property type="component" value="Unassembled WGS sequence"/>
</dbReference>
<evidence type="ECO:0000313" key="2">
    <source>
        <dbReference type="Proteomes" id="UP000019141"/>
    </source>
</evidence>
<evidence type="ECO:0000313" key="1">
    <source>
        <dbReference type="EMBL" id="ETW99483.1"/>
    </source>
</evidence>
<keyword evidence="2" id="KW-1185">Reference proteome</keyword>
<name>W4LN13_ENTF1</name>
<dbReference type="EMBL" id="AZHW01000441">
    <property type="protein sequence ID" value="ETW99483.1"/>
    <property type="molecule type" value="Genomic_DNA"/>
</dbReference>
<dbReference type="AlphaFoldDB" id="W4LN13"/>
<protein>
    <submittedName>
        <fullName evidence="1">Uncharacterized protein</fullName>
    </submittedName>
</protein>
<comment type="caution">
    <text evidence="1">The sequence shown here is derived from an EMBL/GenBank/DDBJ whole genome shotgun (WGS) entry which is preliminary data.</text>
</comment>
<accession>W4LN13</accession>